<feature type="region of interest" description="Disordered" evidence="1">
    <location>
        <begin position="1139"/>
        <end position="1176"/>
    </location>
</feature>
<feature type="compositionally biased region" description="Polar residues" evidence="1">
    <location>
        <begin position="1238"/>
        <end position="1251"/>
    </location>
</feature>
<feature type="compositionally biased region" description="Basic and acidic residues" evidence="1">
    <location>
        <begin position="823"/>
        <end position="832"/>
    </location>
</feature>
<accession>A0A0G4G619</accession>
<feature type="region of interest" description="Disordered" evidence="1">
    <location>
        <begin position="325"/>
        <end position="418"/>
    </location>
</feature>
<feature type="compositionally biased region" description="Polar residues" evidence="1">
    <location>
        <begin position="1"/>
        <end position="13"/>
    </location>
</feature>
<feature type="compositionally biased region" description="Low complexity" evidence="1">
    <location>
        <begin position="336"/>
        <end position="348"/>
    </location>
</feature>
<feature type="compositionally biased region" description="Polar residues" evidence="1">
    <location>
        <begin position="1218"/>
        <end position="1227"/>
    </location>
</feature>
<gene>
    <name evidence="2" type="ORF">Cvel_20388</name>
</gene>
<feature type="region of interest" description="Disordered" evidence="1">
    <location>
        <begin position="1216"/>
        <end position="1310"/>
    </location>
</feature>
<sequence length="1310" mass="145242">MKRGSLVSSSPFSGASKFPPTFSSSRTGLGADGIKSAQSQALQQRRRSSLLHSNAKSLDDLAKAIEDVPELGRRKVTEEDLKQQARLLTPVGYSVHSRSCVALPTCPPSAQGGLRQSRGPLRPQSFRTDVVSSSQGRAGGQSAEAETETVGVSMLMRGASRERGGTGPTSTPFRDLSTRGDPSSRLGTAVSMTRPGLPSQGSSRPRTRFVLPSLDPHPWGGPSAFSRSSTQQGGAGRRGVHRREGLFESPSGGESRERVALPSPGGRQSGRRRTWELQDASRRAKEISGLEAVDGLAARRAQEKELSNEYQFLKRQPTSTLHSLLLSSEEKEKETLTGSSETASSSSAHGGGIEGVGNSSLRRHGKESPSQSPASRQKEREADRWLELVRNLRAKNEKQKRNAEKRRKKQQKSLYKSLPKPSEVGFDLTLAARFENSRIAALDDQVGTEIQRKSRIDRVRAGGAADESLEFRETQSAVVTSLERAEKAVESMDEAFRYPEISWGFEDLLEGIPTRRGSQLDVEDSGQSGGAGEGSPFGSKRRGSEQTVLDAASRVALKIKNFREQAELDPHMDPEAWNKSIDSILPRDRPVPTHQLEGSKDLDLILAARSPSLLMYCAGLGATNLDLLLKQWSLLPVSQRTAFSMGGQMLDFMQTQAGGTRSNALAAAFRTVKGTGVNFLKRNRSAPVLRSFCPEEQRERLFRSASIRQLKQNEAYLARMYKKLVRRACVRKAIGLLELHRHTQCLRRMEQYYLSHRGRGGASSFFSSSAPNSQNDFLQNSPSSALNNEGAVTADGSPRREAVKMRRIKEQHKLIEATSPQASKERDAEKDKSKLALVANNQQKPIRKAEQVNMPREASTRGDWDFEPRNWRAARALHLTIPQVYWSNRIPESLLVSTDWVGAEDFDSDLYSDVYSDEEEEEDEGELEAPGQRSRSRALRGKGSRQSVWDRIVKNKKSNYCFACEATNPVDVLVLSRGFDSVFFNPLAWLKTLMMASFLSKLSKVWEEECRRRDLVRFFQLQDQRLRTTMDPRLRFLANMRKYLLLVATRFLSRLSRIRRRGQAAELLLRFLRNATLDDAMQKRVRKLIEKGNVIKRALWTWVQRKKTILDYASQCWHAVELHLFRSDMAEKLNAALNKKRQEERDRKAAARRAAKHAAALDDQKKKEKEAATMKRTPKLLLSRAIGTIQERKVALPEGCSPLVGAANALLMKVKKGSTPSSASHHPNTNAGTGATTRGSQVGHQRPSFSLISKRRGDRGALSPTASPPISGDFGGPTYSAHGDPLSPSHHNAPPPPPPPHQGGFITCPN</sequence>
<feature type="compositionally biased region" description="Low complexity" evidence="1">
    <location>
        <begin position="132"/>
        <end position="144"/>
    </location>
</feature>
<name>A0A0G4G619_9ALVE</name>
<feature type="compositionally biased region" description="Polar residues" evidence="1">
    <location>
        <begin position="771"/>
        <end position="787"/>
    </location>
</feature>
<feature type="compositionally biased region" description="Basic and acidic residues" evidence="1">
    <location>
        <begin position="1140"/>
        <end position="1149"/>
    </location>
</feature>
<feature type="region of interest" description="Disordered" evidence="1">
    <location>
        <begin position="916"/>
        <end position="940"/>
    </location>
</feature>
<proteinExistence type="predicted"/>
<feature type="region of interest" description="Disordered" evidence="1">
    <location>
        <begin position="765"/>
        <end position="832"/>
    </location>
</feature>
<reference evidence="2" key="1">
    <citation type="submission" date="2014-11" db="EMBL/GenBank/DDBJ databases">
        <authorList>
            <person name="Otto D Thomas"/>
            <person name="Naeem Raeece"/>
        </authorList>
    </citation>
    <scope>NUCLEOTIDE SEQUENCE</scope>
</reference>
<feature type="compositionally biased region" description="Low complexity" evidence="1">
    <location>
        <begin position="1228"/>
        <end position="1237"/>
    </location>
</feature>
<dbReference type="EMBL" id="CDMZ01000910">
    <property type="protein sequence ID" value="CEM23854.1"/>
    <property type="molecule type" value="Genomic_DNA"/>
</dbReference>
<feature type="region of interest" description="Disordered" evidence="1">
    <location>
        <begin position="1"/>
        <end position="56"/>
    </location>
</feature>
<feature type="compositionally biased region" description="Basic and acidic residues" evidence="1">
    <location>
        <begin position="376"/>
        <end position="387"/>
    </location>
</feature>
<evidence type="ECO:0000256" key="1">
    <source>
        <dbReference type="SAM" id="MobiDB-lite"/>
    </source>
</evidence>
<protein>
    <submittedName>
        <fullName evidence="2">Uncharacterized protein</fullName>
    </submittedName>
</protein>
<feature type="region of interest" description="Disordered" evidence="1">
    <location>
        <begin position="517"/>
        <end position="545"/>
    </location>
</feature>
<feature type="compositionally biased region" description="Basic and acidic residues" evidence="1">
    <location>
        <begin position="1159"/>
        <end position="1173"/>
    </location>
</feature>
<evidence type="ECO:0000313" key="2">
    <source>
        <dbReference type="EMBL" id="CEM23854.1"/>
    </source>
</evidence>
<organism evidence="2">
    <name type="scientific">Chromera velia CCMP2878</name>
    <dbReference type="NCBI Taxonomy" id="1169474"/>
    <lineage>
        <taxon>Eukaryota</taxon>
        <taxon>Sar</taxon>
        <taxon>Alveolata</taxon>
        <taxon>Colpodellida</taxon>
        <taxon>Chromeraceae</taxon>
        <taxon>Chromera</taxon>
    </lineage>
</organism>
<feature type="compositionally biased region" description="Basic and acidic residues" evidence="1">
    <location>
        <begin position="273"/>
        <end position="282"/>
    </location>
</feature>
<feature type="compositionally biased region" description="Acidic residues" evidence="1">
    <location>
        <begin position="916"/>
        <end position="927"/>
    </location>
</feature>
<feature type="region of interest" description="Disordered" evidence="1">
    <location>
        <begin position="108"/>
        <end position="282"/>
    </location>
</feature>